<dbReference type="EMBL" id="OW152836">
    <property type="protein sequence ID" value="CAH2056952.1"/>
    <property type="molecule type" value="Genomic_DNA"/>
</dbReference>
<feature type="non-terminal residue" evidence="2">
    <location>
        <position position="824"/>
    </location>
</feature>
<name>A0ABN8IK86_9NEOP</name>
<dbReference type="Proteomes" id="UP000837857">
    <property type="component" value="Chromosome 24"/>
</dbReference>
<organism evidence="2 3">
    <name type="scientific">Iphiclides podalirius</name>
    <name type="common">scarce swallowtail</name>
    <dbReference type="NCBI Taxonomy" id="110791"/>
    <lineage>
        <taxon>Eukaryota</taxon>
        <taxon>Metazoa</taxon>
        <taxon>Ecdysozoa</taxon>
        <taxon>Arthropoda</taxon>
        <taxon>Hexapoda</taxon>
        <taxon>Insecta</taxon>
        <taxon>Pterygota</taxon>
        <taxon>Neoptera</taxon>
        <taxon>Endopterygota</taxon>
        <taxon>Lepidoptera</taxon>
        <taxon>Glossata</taxon>
        <taxon>Ditrysia</taxon>
        <taxon>Papilionoidea</taxon>
        <taxon>Papilionidae</taxon>
        <taxon>Papilioninae</taxon>
        <taxon>Iphiclides</taxon>
    </lineage>
</organism>
<reference evidence="2" key="1">
    <citation type="submission" date="2022-03" db="EMBL/GenBank/DDBJ databases">
        <authorList>
            <person name="Martin H S."/>
        </authorList>
    </citation>
    <scope>NUCLEOTIDE SEQUENCE</scope>
</reference>
<evidence type="ECO:0000313" key="2">
    <source>
        <dbReference type="EMBL" id="CAH2056952.1"/>
    </source>
</evidence>
<proteinExistence type="predicted"/>
<feature type="region of interest" description="Disordered" evidence="1">
    <location>
        <begin position="390"/>
        <end position="425"/>
    </location>
</feature>
<sequence>MAGEAKRSTKNPHHLGNGPIRFLTKSAPGDGGSIVTRPRNTAPTAAERMLLLLLLLHNAIASDFSEDANYTLKRISSCPDEGYFFQQAFGLNELDPSLCYICFCKTDGIAVCWRRSGSRCDRKSHRSEDRRVYRPRRSSVVTEIPQKNSPAKFYSQRSSYDCKPIGSSLSKGCPPDDWCLGCTLCDCDVSGRWSCHILSFCSDKKAPKQIENRNDTLKRRPVKIHPKANVNTNTPKVHKYVKKLHTSHKCNKCLKSSSHEFSMAKQEFGLPRHDDTVVVIEKDLVGRTPMEVQGVRVKKVIHDNSSNIKLAHKIVQRAMAAVHKIINMNERNSTNVTKLFKVLQKRSMSLRDDYASHQSDYMSPHMYKKPSPRRFRKKISVNNIKIDNNSGRKKRVRRNIPNEGNATQGRIPRDFNNSLSETPLNEESTIRQLNKYEYVRTKRSTMRDDDAIEYLLMLMEYLLKQNYPLDAAPVNDGIDLLIDAIKHAPDIKPIKKKVLHSPMTRVPVSRTTPRVTAETFSYVDNIYGIDSLEKDVNDTSHSEDNQVIFSPVIDGDDKMEDFHKLLQNSKKISNPFKMLKINTGRDHGQLDFMTTTSTSIITTTPLIRYDFYKENTARPVEMVTSIKTDKHSDEDEKYNSVEHIKSNKNEADRKIQSEIEEYSSNLILVTEPDSFLITFPTRTEPVITTTTRKFHHMTKEKFEDPETMTYKRKNTKSKFGWIDYDQEENVSKLVQRKSAVRTTITTNTPKKQTDVNDISSITEEIMDETSKKHFSKMLPSSVFDKLNLMHSNEYGTKKSEIGSESKEIEQEDTYVNDIFPSYFT</sequence>
<accession>A0ABN8IK86</accession>
<evidence type="ECO:0000256" key="1">
    <source>
        <dbReference type="SAM" id="MobiDB-lite"/>
    </source>
</evidence>
<feature type="compositionally biased region" description="Polar residues" evidence="1">
    <location>
        <begin position="415"/>
        <end position="425"/>
    </location>
</feature>
<gene>
    <name evidence="2" type="ORF">IPOD504_LOCUS9887</name>
</gene>
<keyword evidence="3" id="KW-1185">Reference proteome</keyword>
<protein>
    <submittedName>
        <fullName evidence="2">Uncharacterized protein</fullName>
    </submittedName>
</protein>
<evidence type="ECO:0000313" key="3">
    <source>
        <dbReference type="Proteomes" id="UP000837857"/>
    </source>
</evidence>